<dbReference type="OrthoDB" id="5690998at2"/>
<comment type="caution">
    <text evidence="1">The sequence shown here is derived from an EMBL/GenBank/DDBJ whole genome shotgun (WGS) entry which is preliminary data.</text>
</comment>
<dbReference type="RefSeq" id="WP_034632117.1">
    <property type="nucleotide sequence ID" value="NZ_JRJU01000032.1"/>
</dbReference>
<evidence type="ECO:0000313" key="1">
    <source>
        <dbReference type="EMBL" id="KHF38716.1"/>
    </source>
</evidence>
<keyword evidence="2" id="KW-1185">Reference proteome</keyword>
<dbReference type="Pfam" id="PF07388">
    <property type="entry name" value="A-2_8-polyST"/>
    <property type="match status" value="1"/>
</dbReference>
<reference evidence="1 2" key="1">
    <citation type="submission" date="2014-09" db="EMBL/GenBank/DDBJ databases">
        <title>Genome sequencing and annotation of Bacillus Okhensis strain Kh10-101T.</title>
        <authorList>
            <person name="Prakash J.S."/>
        </authorList>
    </citation>
    <scope>NUCLEOTIDE SEQUENCE [LARGE SCALE GENOMIC DNA]</scope>
    <source>
        <strain evidence="2">Kh10-101T</strain>
    </source>
</reference>
<dbReference type="STRING" id="333138.LQ50_19770"/>
<dbReference type="AlphaFoldDB" id="A0A0B0IGB5"/>
<sequence>MNLFIVSNLGQLIQAQNVIKQNDLIDNVLVVLWTKRNTVVRDNIINNVDNQFFSNVDTLQLPNFPNKFHVNNLMKIRKDYNHLIENYPFTDVFVCNYNSHYNFLYDIAKAKNININIFEEGLGTYKFKVVLDKMQENNKIKFIERFTIAQNFAIKDFKQAIKQTDLFKWLVFLLLFIKNNLFNPLFILLKGMARICLSFFPIEFVNKIKKIKTPKELRSFDGTIPMFDKAYFTFPDQGSELFKAKQYNELKLDYQLKKEVEYYLKNSQTLSLLDRKSVIFLDQVYNVPPEKHTEIIMKYLNEFYPQRNIFIKMHPRSKTEVRKSFEDKIKKYNNIRLIELDVEMPFEAILVEKKPKTIVSLTSTSLVYGPKLISGTEVVSCANYYLRNIKSANIKDNVLKEIEVDRDTLKVIGGVTFN</sequence>
<evidence type="ECO:0000313" key="2">
    <source>
        <dbReference type="Proteomes" id="UP000030832"/>
    </source>
</evidence>
<dbReference type="EMBL" id="JRJU01000032">
    <property type="protein sequence ID" value="KHF38716.1"/>
    <property type="molecule type" value="Genomic_DNA"/>
</dbReference>
<proteinExistence type="predicted"/>
<accession>A0A0B0IGB5</accession>
<dbReference type="Proteomes" id="UP000030832">
    <property type="component" value="Unassembled WGS sequence"/>
</dbReference>
<organism evidence="1 2">
    <name type="scientific">Halalkalibacter okhensis</name>
    <dbReference type="NCBI Taxonomy" id="333138"/>
    <lineage>
        <taxon>Bacteria</taxon>
        <taxon>Bacillati</taxon>
        <taxon>Bacillota</taxon>
        <taxon>Bacilli</taxon>
        <taxon>Bacillales</taxon>
        <taxon>Bacillaceae</taxon>
        <taxon>Halalkalibacter</taxon>
    </lineage>
</organism>
<name>A0A0B0IGB5_9BACI</name>
<gene>
    <name evidence="1" type="ORF">LQ50_19770</name>
</gene>
<dbReference type="InterPro" id="IPR010866">
    <property type="entry name" value="A-2_8-polyST"/>
</dbReference>
<protein>
    <submittedName>
        <fullName evidence="1">Uncharacterized protein</fullName>
    </submittedName>
</protein>